<dbReference type="GO" id="GO:0006281">
    <property type="term" value="P:DNA repair"/>
    <property type="evidence" value="ECO:0007669"/>
    <property type="project" value="UniProtKB-KW"/>
</dbReference>
<dbReference type="PANTHER" id="PTHR33693">
    <property type="entry name" value="TYPE-5 URACIL-DNA GLYCOSYLASE"/>
    <property type="match status" value="1"/>
</dbReference>
<dbReference type="EMBL" id="DRDR01000092">
    <property type="protein sequence ID" value="HDL60247.1"/>
    <property type="molecule type" value="Genomic_DNA"/>
</dbReference>
<accession>A0A7V0LU02</accession>
<evidence type="ECO:0000256" key="7">
    <source>
        <dbReference type="ARBA" id="ARBA00023004"/>
    </source>
</evidence>
<evidence type="ECO:0000256" key="9">
    <source>
        <dbReference type="ARBA" id="ARBA00023204"/>
    </source>
</evidence>
<dbReference type="PANTHER" id="PTHR33693:SF9">
    <property type="entry name" value="TYPE-4 URACIL-DNA GLYCOSYLASE"/>
    <property type="match status" value="1"/>
</dbReference>
<feature type="domain" description="Uracil-DNA glycosylase-like" evidence="10">
    <location>
        <begin position="54"/>
        <end position="210"/>
    </location>
</feature>
<keyword evidence="5" id="KW-0227">DNA damage</keyword>
<protein>
    <recommendedName>
        <fullName evidence="2">Type-4 uracil-DNA glycosylase</fullName>
    </recommendedName>
</protein>
<proteinExistence type="inferred from homology"/>
<dbReference type="Proteomes" id="UP000886381">
    <property type="component" value="Unassembled WGS sequence"/>
</dbReference>
<evidence type="ECO:0000313" key="11">
    <source>
        <dbReference type="EMBL" id="HDL60247.1"/>
    </source>
</evidence>
<dbReference type="AlphaFoldDB" id="A0A7V0LU02"/>
<dbReference type="SUPFAM" id="SSF52141">
    <property type="entry name" value="Uracil-DNA glycosylase-like"/>
    <property type="match status" value="1"/>
</dbReference>
<keyword evidence="7" id="KW-0408">Iron</keyword>
<dbReference type="GO" id="GO:0097506">
    <property type="term" value="F:deaminated base DNA N-glycosylase activity"/>
    <property type="evidence" value="ECO:0007669"/>
    <property type="project" value="UniProtKB-ARBA"/>
</dbReference>
<dbReference type="InterPro" id="IPR005273">
    <property type="entry name" value="Ura-DNA_glyco_family4"/>
</dbReference>
<dbReference type="Pfam" id="PF03167">
    <property type="entry name" value="UDG"/>
    <property type="match status" value="1"/>
</dbReference>
<keyword evidence="9" id="KW-0234">DNA repair</keyword>
<evidence type="ECO:0000256" key="4">
    <source>
        <dbReference type="ARBA" id="ARBA00022723"/>
    </source>
</evidence>
<evidence type="ECO:0000256" key="3">
    <source>
        <dbReference type="ARBA" id="ARBA00022485"/>
    </source>
</evidence>
<dbReference type="InterPro" id="IPR005122">
    <property type="entry name" value="Uracil-DNA_glycosylase-like"/>
</dbReference>
<evidence type="ECO:0000259" key="10">
    <source>
        <dbReference type="SMART" id="SM00986"/>
    </source>
</evidence>
<organism evidence="11">
    <name type="scientific">candidate division WOR-3 bacterium</name>
    <dbReference type="NCBI Taxonomy" id="2052148"/>
    <lineage>
        <taxon>Bacteria</taxon>
        <taxon>Bacteria division WOR-3</taxon>
    </lineage>
</organism>
<keyword evidence="4" id="KW-0479">Metal-binding</keyword>
<sequence>MVNKNPIYILKEVFDVEKAFVLGYNKEALLEYYKEKALKCRRCPLYKTRNRLVFGWGNPYSGVMAIGEAPGVDENRIGKPFVGKAGTFLAEAMEKAGIDRERDLYITNVLKCIPLAFPGSRKIRPPKKEEIRACSYFLEKQIQIIKPRLILAMGGFALSYLLQREVKITANIGQIFEIKDGIKVFPVFHPSKIIREDKEEVRKHYVEDLKKFKSLMEELKES</sequence>
<dbReference type="SMART" id="SM00986">
    <property type="entry name" value="UDG"/>
    <property type="match status" value="1"/>
</dbReference>
<comment type="caution">
    <text evidence="11">The sequence shown here is derived from an EMBL/GenBank/DDBJ whole genome shotgun (WGS) entry which is preliminary data.</text>
</comment>
<dbReference type="NCBIfam" id="TIGR00758">
    <property type="entry name" value="UDG_fam4"/>
    <property type="match status" value="1"/>
</dbReference>
<dbReference type="SMART" id="SM00987">
    <property type="entry name" value="UreE_C"/>
    <property type="match status" value="1"/>
</dbReference>
<dbReference type="InterPro" id="IPR051536">
    <property type="entry name" value="UDG_Type-4/5"/>
</dbReference>
<evidence type="ECO:0000256" key="5">
    <source>
        <dbReference type="ARBA" id="ARBA00022763"/>
    </source>
</evidence>
<dbReference type="Gene3D" id="3.40.470.10">
    <property type="entry name" value="Uracil-DNA glycosylase-like domain"/>
    <property type="match status" value="1"/>
</dbReference>
<name>A0A7V0LU02_UNCW3</name>
<comment type="similarity">
    <text evidence="1">Belongs to the uracil-DNA glycosylase (UDG) superfamily. Type 4 (UDGa) family.</text>
</comment>
<gene>
    <name evidence="11" type="ORF">ENH14_02200</name>
</gene>
<dbReference type="InterPro" id="IPR036895">
    <property type="entry name" value="Uracil-DNA_glycosylase-like_sf"/>
</dbReference>
<evidence type="ECO:0000256" key="2">
    <source>
        <dbReference type="ARBA" id="ARBA00019403"/>
    </source>
</evidence>
<keyword evidence="3" id="KW-0004">4Fe-4S</keyword>
<dbReference type="GO" id="GO:0046872">
    <property type="term" value="F:metal ion binding"/>
    <property type="evidence" value="ECO:0007669"/>
    <property type="project" value="UniProtKB-KW"/>
</dbReference>
<keyword evidence="6" id="KW-0378">Hydrolase</keyword>
<reference evidence="11" key="1">
    <citation type="journal article" date="2020" name="mSystems">
        <title>Genome- and Community-Level Interaction Insights into Carbon Utilization and Element Cycling Functions of Hydrothermarchaeota in Hydrothermal Sediment.</title>
        <authorList>
            <person name="Zhou Z."/>
            <person name="Liu Y."/>
            <person name="Xu W."/>
            <person name="Pan J."/>
            <person name="Luo Z.H."/>
            <person name="Li M."/>
        </authorList>
    </citation>
    <scope>NUCLEOTIDE SEQUENCE [LARGE SCALE GENOMIC DNA]</scope>
    <source>
        <strain evidence="11">HyVt-28</strain>
    </source>
</reference>
<evidence type="ECO:0000256" key="8">
    <source>
        <dbReference type="ARBA" id="ARBA00023014"/>
    </source>
</evidence>
<dbReference type="GO" id="GO:0051539">
    <property type="term" value="F:4 iron, 4 sulfur cluster binding"/>
    <property type="evidence" value="ECO:0007669"/>
    <property type="project" value="UniProtKB-KW"/>
</dbReference>
<evidence type="ECO:0000256" key="6">
    <source>
        <dbReference type="ARBA" id="ARBA00022801"/>
    </source>
</evidence>
<keyword evidence="8" id="KW-0411">Iron-sulfur</keyword>
<evidence type="ECO:0000256" key="1">
    <source>
        <dbReference type="ARBA" id="ARBA00006521"/>
    </source>
</evidence>
<dbReference type="CDD" id="cd10030">
    <property type="entry name" value="UDG-F4_TTUDGA_SPO1dp_like"/>
    <property type="match status" value="1"/>
</dbReference>